<accession>A0A502FRU6</accession>
<dbReference type="PANTHER" id="PTHR44591">
    <property type="entry name" value="STRESS RESPONSE REGULATOR PROTEIN 1"/>
    <property type="match status" value="1"/>
</dbReference>
<organism evidence="4 5">
    <name type="scientific">Sphingomonas glacialis</name>
    <dbReference type="NCBI Taxonomy" id="658225"/>
    <lineage>
        <taxon>Bacteria</taxon>
        <taxon>Pseudomonadati</taxon>
        <taxon>Pseudomonadota</taxon>
        <taxon>Alphaproteobacteria</taxon>
        <taxon>Sphingomonadales</taxon>
        <taxon>Sphingomonadaceae</taxon>
        <taxon>Sphingomonas</taxon>
    </lineage>
</organism>
<keyword evidence="1 2" id="KW-0597">Phosphoprotein</keyword>
<evidence type="ECO:0000256" key="1">
    <source>
        <dbReference type="ARBA" id="ARBA00022553"/>
    </source>
</evidence>
<proteinExistence type="predicted"/>
<dbReference type="InterPro" id="IPR001789">
    <property type="entry name" value="Sig_transdc_resp-reg_receiver"/>
</dbReference>
<dbReference type="OrthoDB" id="9800897at2"/>
<evidence type="ECO:0000259" key="3">
    <source>
        <dbReference type="PROSITE" id="PS50110"/>
    </source>
</evidence>
<dbReference type="Pfam" id="PF00072">
    <property type="entry name" value="Response_reg"/>
    <property type="match status" value="1"/>
</dbReference>
<dbReference type="PROSITE" id="PS50110">
    <property type="entry name" value="RESPONSE_REGULATORY"/>
    <property type="match status" value="1"/>
</dbReference>
<comment type="caution">
    <text evidence="4">The sequence shown here is derived from an EMBL/GenBank/DDBJ whole genome shotgun (WGS) entry which is preliminary data.</text>
</comment>
<name>A0A502FRU6_9SPHN</name>
<dbReference type="InterPro" id="IPR050595">
    <property type="entry name" value="Bact_response_regulator"/>
</dbReference>
<reference evidence="4 5" key="1">
    <citation type="journal article" date="2019" name="Environ. Microbiol.">
        <title>Species interactions and distinct microbial communities in high Arctic permafrost affected cryosols are associated with the CH4 and CO2 gas fluxes.</title>
        <authorList>
            <person name="Altshuler I."/>
            <person name="Hamel J."/>
            <person name="Turney S."/>
            <person name="Magnuson E."/>
            <person name="Levesque R."/>
            <person name="Greer C."/>
            <person name="Whyte L.G."/>
        </authorList>
    </citation>
    <scope>NUCLEOTIDE SEQUENCE [LARGE SCALE GENOMIC DNA]</scope>
    <source>
        <strain evidence="4 5">E6.1</strain>
    </source>
</reference>
<feature type="domain" description="Response regulatory" evidence="3">
    <location>
        <begin position="11"/>
        <end position="130"/>
    </location>
</feature>
<dbReference type="PANTHER" id="PTHR44591:SF3">
    <property type="entry name" value="RESPONSE REGULATORY DOMAIN-CONTAINING PROTEIN"/>
    <property type="match status" value="1"/>
</dbReference>
<sequence>MERVFVGAFFNVLLVEDDPSIRAISEIALKLDPFVRVESVDCGCDAIGAALQAPVVFDAILLDVCLPDMSGFEVMTSLDISMGSSRPPIIIFTGLVRPQLLELYADAGATAVIPKPFDPITLAQHLRHCVLNRYQNCDRWWKTQLHPKGSANFRS</sequence>
<dbReference type="Proteomes" id="UP000319931">
    <property type="component" value="Unassembled WGS sequence"/>
</dbReference>
<dbReference type="SUPFAM" id="SSF52172">
    <property type="entry name" value="CheY-like"/>
    <property type="match status" value="1"/>
</dbReference>
<dbReference type="Gene3D" id="3.40.50.2300">
    <property type="match status" value="1"/>
</dbReference>
<protein>
    <submittedName>
        <fullName evidence="4">Response regulator</fullName>
    </submittedName>
</protein>
<dbReference type="SMART" id="SM00448">
    <property type="entry name" value="REC"/>
    <property type="match status" value="1"/>
</dbReference>
<evidence type="ECO:0000313" key="5">
    <source>
        <dbReference type="Proteomes" id="UP000319931"/>
    </source>
</evidence>
<feature type="modified residue" description="4-aspartylphosphate" evidence="2">
    <location>
        <position position="63"/>
    </location>
</feature>
<evidence type="ECO:0000256" key="2">
    <source>
        <dbReference type="PROSITE-ProRule" id="PRU00169"/>
    </source>
</evidence>
<dbReference type="EMBL" id="RCZC01000004">
    <property type="protein sequence ID" value="TPG52002.1"/>
    <property type="molecule type" value="Genomic_DNA"/>
</dbReference>
<dbReference type="AlphaFoldDB" id="A0A502FRU6"/>
<dbReference type="InterPro" id="IPR011006">
    <property type="entry name" value="CheY-like_superfamily"/>
</dbReference>
<keyword evidence="5" id="KW-1185">Reference proteome</keyword>
<gene>
    <name evidence="4" type="ORF">EAH76_14825</name>
</gene>
<dbReference type="GO" id="GO:0000160">
    <property type="term" value="P:phosphorelay signal transduction system"/>
    <property type="evidence" value="ECO:0007669"/>
    <property type="project" value="InterPro"/>
</dbReference>
<evidence type="ECO:0000313" key="4">
    <source>
        <dbReference type="EMBL" id="TPG52002.1"/>
    </source>
</evidence>